<dbReference type="Pfam" id="PF13579">
    <property type="entry name" value="Glyco_trans_4_4"/>
    <property type="match status" value="1"/>
</dbReference>
<dbReference type="Pfam" id="PF13692">
    <property type="entry name" value="Glyco_trans_1_4"/>
    <property type="match status" value="1"/>
</dbReference>
<name>A0A1C0AL76_9ACTN</name>
<keyword evidence="4" id="KW-1185">Reference proteome</keyword>
<proteinExistence type="predicted"/>
<dbReference type="PANTHER" id="PTHR12526:SF600">
    <property type="entry name" value="GLYCOSYL TRANSFERASE GROUP 1"/>
    <property type="match status" value="1"/>
</dbReference>
<dbReference type="PANTHER" id="PTHR12526">
    <property type="entry name" value="GLYCOSYLTRANSFERASE"/>
    <property type="match status" value="1"/>
</dbReference>
<accession>A0A1C0AL76</accession>
<keyword evidence="2" id="KW-0808">Transferase</keyword>
<dbReference type="RefSeq" id="WP_068751895.1">
    <property type="nucleotide sequence ID" value="NZ_LR214441.1"/>
</dbReference>
<sequence length="568" mass="61019">MPGGRVDQARLVASTVGRNLVDDPLGFALLVGRRFGSRKRGVLSRTETGLAGALGAYLADRPEVAARALRSRRPSRATPLDRLAARLAVAVGDAEAIPPRLRDDARVRSDQAWTRGELTQAVAALGDADSVVARRRRSELALLQPGFRLQVDIRPQGAAVETTRVLHILTNSKPHTHSGYTARSHAVLRAQRAEGLTVAAATRIGYPVTIGTLNAAPVDWIDGIAYHRLLAPGLPVDARRRLELQVAALDPLVEAFGPGVIHTTTDFTNALVAEAVARRHHLPWVYEMRGQLELTWIAALPEPWRADGERSERVRLLRAKEAELAAAADAVVVLSEVQAEDLVSRGVARDRISVVPNSIDPTFLARTNTPAQARADLGLPTDGVWAGTVSSLVDYEGLDTFLRALAEARRRGIDLRGAIVGDGVSRPGLIALARELGIEDKVLFPGRVPAAEAIRWHEALDMFVVPRRDTPVCRMVTPMKPVEAMALGRPVVASDLPALHELVGRDAGTLVPADDVAAWADALGVLAQDTAARTAKGEAGRSSAALRTWQHGAVTYAEIYRQLGVSRG</sequence>
<evidence type="ECO:0000313" key="3">
    <source>
        <dbReference type="EMBL" id="OCL33329.1"/>
    </source>
</evidence>
<keyword evidence="1" id="KW-0328">Glycosyltransferase</keyword>
<dbReference type="AlphaFoldDB" id="A0A1C0AL76"/>
<comment type="caution">
    <text evidence="3">The sequence shown here is derived from an EMBL/GenBank/DDBJ whole genome shotgun (WGS) entry which is preliminary data.</text>
</comment>
<dbReference type="SUPFAM" id="SSF53756">
    <property type="entry name" value="UDP-Glycosyltransferase/glycogen phosphorylase"/>
    <property type="match status" value="1"/>
</dbReference>
<evidence type="ECO:0000256" key="2">
    <source>
        <dbReference type="ARBA" id="ARBA00022679"/>
    </source>
</evidence>
<gene>
    <name evidence="3" type="ORF">BCR15_05755</name>
</gene>
<evidence type="ECO:0000313" key="4">
    <source>
        <dbReference type="Proteomes" id="UP000093501"/>
    </source>
</evidence>
<dbReference type="EMBL" id="MBQD01000022">
    <property type="protein sequence ID" value="OCL33329.1"/>
    <property type="molecule type" value="Genomic_DNA"/>
</dbReference>
<dbReference type="InterPro" id="IPR028098">
    <property type="entry name" value="Glyco_trans_4-like_N"/>
</dbReference>
<dbReference type="GO" id="GO:0016757">
    <property type="term" value="F:glycosyltransferase activity"/>
    <property type="evidence" value="ECO:0007669"/>
    <property type="project" value="UniProtKB-KW"/>
</dbReference>
<reference evidence="4" key="1">
    <citation type="submission" date="2016-07" db="EMBL/GenBank/DDBJ databases">
        <authorList>
            <person name="Florea S."/>
            <person name="Webb J.S."/>
            <person name="Jaromczyk J."/>
            <person name="Schardl C.L."/>
        </authorList>
    </citation>
    <scope>NUCLEOTIDE SEQUENCE [LARGE SCALE GENOMIC DNA]</scope>
    <source>
        <strain evidence="4">IPBSL-7</strain>
    </source>
</reference>
<dbReference type="Proteomes" id="UP000093501">
    <property type="component" value="Unassembled WGS sequence"/>
</dbReference>
<organism evidence="3 4">
    <name type="scientific">Tessaracoccus lapidicaptus</name>
    <dbReference type="NCBI Taxonomy" id="1427523"/>
    <lineage>
        <taxon>Bacteria</taxon>
        <taxon>Bacillati</taxon>
        <taxon>Actinomycetota</taxon>
        <taxon>Actinomycetes</taxon>
        <taxon>Propionibacteriales</taxon>
        <taxon>Propionibacteriaceae</taxon>
        <taxon>Tessaracoccus</taxon>
    </lineage>
</organism>
<protein>
    <submittedName>
        <fullName evidence="3">Uncharacterized protein</fullName>
    </submittedName>
</protein>
<evidence type="ECO:0000256" key="1">
    <source>
        <dbReference type="ARBA" id="ARBA00022676"/>
    </source>
</evidence>
<dbReference type="Gene3D" id="3.40.50.2000">
    <property type="entry name" value="Glycogen Phosphorylase B"/>
    <property type="match status" value="2"/>
</dbReference>